<keyword evidence="2" id="KW-0813">Transport</keyword>
<keyword evidence="9 11" id="KW-0472">Membrane</keyword>
<feature type="transmembrane region" description="Helical" evidence="11">
    <location>
        <begin position="213"/>
        <end position="239"/>
    </location>
</feature>
<evidence type="ECO:0000313" key="15">
    <source>
        <dbReference type="Proteomes" id="UP001363151"/>
    </source>
</evidence>
<evidence type="ECO:0000256" key="2">
    <source>
        <dbReference type="ARBA" id="ARBA00022448"/>
    </source>
</evidence>
<dbReference type="Proteomes" id="UP001363151">
    <property type="component" value="Unassembled WGS sequence"/>
</dbReference>
<keyword evidence="3" id="KW-0050">Antiport</keyword>
<evidence type="ECO:0000256" key="3">
    <source>
        <dbReference type="ARBA" id="ARBA00022449"/>
    </source>
</evidence>
<dbReference type="PANTHER" id="PTHR46157:SF4">
    <property type="entry name" value="K(+) EFFLUX ANTIPORTER 3, CHLOROPLASTIC"/>
    <property type="match status" value="1"/>
</dbReference>
<dbReference type="Gene3D" id="1.20.1530.20">
    <property type="match status" value="1"/>
</dbReference>
<evidence type="ECO:0000256" key="5">
    <source>
        <dbReference type="ARBA" id="ARBA00022692"/>
    </source>
</evidence>
<comment type="caution">
    <text evidence="14">The sequence shown here is derived from an EMBL/GenBank/DDBJ whole genome shotgun (WGS) entry which is preliminary data.</text>
</comment>
<evidence type="ECO:0000259" key="13">
    <source>
        <dbReference type="PROSITE" id="PS51201"/>
    </source>
</evidence>
<keyword evidence="7 11" id="KW-1133">Transmembrane helix</keyword>
<evidence type="ECO:0000256" key="4">
    <source>
        <dbReference type="ARBA" id="ARBA00022538"/>
    </source>
</evidence>
<dbReference type="Gene3D" id="3.40.50.720">
    <property type="entry name" value="NAD(P)-binding Rossmann-like Domain"/>
    <property type="match status" value="1"/>
</dbReference>
<evidence type="ECO:0000256" key="10">
    <source>
        <dbReference type="SAM" id="MobiDB-lite"/>
    </source>
</evidence>
<sequence length="924" mass="94827">MIHPRLLLALLAAAHALIAPPPRLAPARLPHLRRGRGACAVAAAAAAAPAPRRAAWAAGSGGASGDPARRRRAAAPGEARAVRARRSSASSAKRRAKSRAPRASPGAALEGSRAAMAAGLGESWRELAAVGARRDSLVLLLATATVIPLAKRVGLSPILGFLATGVFLGPNGGDIISNLHQAEILAELGVVFFLFEMGLELSVAKIGAMRTEIFGLGFAQFVVTALVLGRAAVAVGAAAGSTVSFAAATAIGGALSLSSSAFVLQLLRDQDELGTSHGRASLGVLLLQDLAVVPLLVLLPLLASGNGGAALAAALGVSALKAVFAILSVEVVGKNVLNTMFARATKSRSQEAFLSVVLLSVLGISAFTEAVGLSATLGAFVAGVCLSETRYVSQVEASVAPLRGLLLGLFFVTVGFSIDVNLLLAKPAAILGLSGGLLALKAGTLFALGRLFRLPGPTALRTGALLAQGGEFGFVAFALATKLELISEPASRVLLTVIALSMAATPLLAGVGGAAATAWARKRRESAAVECADEALDYRRFGTLIKKSGGDGADADADAPLSPQALREDLAAKVRMKDVVVVLGYGAIGRVVTEMLDAKLCKYVVIESDKDKAEKAAAAGRPVFRGDATDGAVLEKYLAGDARLVVVAVNEEQAATDCVTALKKLNAQLPILARAADETHRRRLARLRNVQAVVPAIKSDSRLLSLPFGGAVLRGLGYRADDVDMLIEENRRAEYGLFDTTKEKKRPAKEEKRPVLLRDDDDDDDDDKTLMEEVGVSVVPDVVEERGANATRADDVVGNATAVSYASGLAELAPAAVEDVAPPPADDAEAPGAGAEKPGASLEVQQEVLKAIADAQRNATRAIELAAANATANETAPPNRVGAVLQALADDYTAAEEAAEAAALAEAAAPAEAAPETNETKVAA</sequence>
<keyword evidence="12" id="KW-0732">Signal</keyword>
<evidence type="ECO:0000256" key="1">
    <source>
        <dbReference type="ARBA" id="ARBA00004141"/>
    </source>
</evidence>
<evidence type="ECO:0000256" key="6">
    <source>
        <dbReference type="ARBA" id="ARBA00022958"/>
    </source>
</evidence>
<feature type="region of interest" description="Disordered" evidence="10">
    <location>
        <begin position="56"/>
        <end position="109"/>
    </location>
</feature>
<keyword evidence="4" id="KW-0633">Potassium transport</keyword>
<name>A0ABR1G697_AURAN</name>
<evidence type="ECO:0000256" key="7">
    <source>
        <dbReference type="ARBA" id="ARBA00022989"/>
    </source>
</evidence>
<accession>A0ABR1G697</accession>
<dbReference type="InterPro" id="IPR038770">
    <property type="entry name" value="Na+/solute_symporter_sf"/>
</dbReference>
<feature type="transmembrane region" description="Helical" evidence="11">
    <location>
        <begin position="245"/>
        <end position="267"/>
    </location>
</feature>
<feature type="transmembrane region" description="Helical" evidence="11">
    <location>
        <begin position="402"/>
        <end position="424"/>
    </location>
</feature>
<feature type="transmembrane region" description="Helical" evidence="11">
    <location>
        <begin position="464"/>
        <end position="481"/>
    </location>
</feature>
<evidence type="ECO:0000256" key="11">
    <source>
        <dbReference type="SAM" id="Phobius"/>
    </source>
</evidence>
<protein>
    <submittedName>
        <fullName evidence="14">Solute:proton antiporter</fullName>
    </submittedName>
</protein>
<feature type="signal peptide" evidence="12">
    <location>
        <begin position="1"/>
        <end position="16"/>
    </location>
</feature>
<organism evidence="14 15">
    <name type="scientific">Aureococcus anophagefferens</name>
    <name type="common">Harmful bloom alga</name>
    <dbReference type="NCBI Taxonomy" id="44056"/>
    <lineage>
        <taxon>Eukaryota</taxon>
        <taxon>Sar</taxon>
        <taxon>Stramenopiles</taxon>
        <taxon>Ochrophyta</taxon>
        <taxon>Pelagophyceae</taxon>
        <taxon>Pelagomonadales</taxon>
        <taxon>Pelagomonadaceae</taxon>
        <taxon>Aureococcus</taxon>
    </lineage>
</organism>
<dbReference type="EMBL" id="JBBJCI010000087">
    <property type="protein sequence ID" value="KAK7248680.1"/>
    <property type="molecule type" value="Genomic_DNA"/>
</dbReference>
<feature type="region of interest" description="Disordered" evidence="10">
    <location>
        <begin position="742"/>
        <end position="768"/>
    </location>
</feature>
<dbReference type="PROSITE" id="PS51201">
    <property type="entry name" value="RCK_N"/>
    <property type="match status" value="1"/>
</dbReference>
<dbReference type="InterPro" id="IPR003148">
    <property type="entry name" value="RCK_N"/>
</dbReference>
<keyword evidence="15" id="KW-1185">Reference proteome</keyword>
<feature type="compositionally biased region" description="Basic residues" evidence="10">
    <location>
        <begin position="82"/>
        <end position="100"/>
    </location>
</feature>
<feature type="chain" id="PRO_5046655089" evidence="12">
    <location>
        <begin position="17"/>
        <end position="924"/>
    </location>
</feature>
<evidence type="ECO:0000256" key="12">
    <source>
        <dbReference type="SAM" id="SignalP"/>
    </source>
</evidence>
<keyword evidence="6" id="KW-0630">Potassium</keyword>
<evidence type="ECO:0000313" key="14">
    <source>
        <dbReference type="EMBL" id="KAK7248680.1"/>
    </source>
</evidence>
<dbReference type="PANTHER" id="PTHR46157">
    <property type="entry name" value="K(+) EFFLUX ANTIPORTER 3, CHLOROPLASTIC"/>
    <property type="match status" value="1"/>
</dbReference>
<keyword evidence="8" id="KW-0406">Ion transport</keyword>
<dbReference type="Pfam" id="PF02254">
    <property type="entry name" value="TrkA_N"/>
    <property type="match status" value="1"/>
</dbReference>
<feature type="transmembrane region" description="Helical" evidence="11">
    <location>
        <begin position="431"/>
        <end position="452"/>
    </location>
</feature>
<dbReference type="SUPFAM" id="SSF51735">
    <property type="entry name" value="NAD(P)-binding Rossmann-fold domains"/>
    <property type="match status" value="1"/>
</dbReference>
<reference evidence="14 15" key="1">
    <citation type="submission" date="2024-03" db="EMBL/GenBank/DDBJ databases">
        <title>Aureococcus anophagefferens CCMP1851 and Kratosvirus quantuckense: Draft genome of a second virus-susceptible host strain in the model system.</title>
        <authorList>
            <person name="Chase E."/>
            <person name="Truchon A.R."/>
            <person name="Schepens W."/>
            <person name="Wilhelm S.W."/>
        </authorList>
    </citation>
    <scope>NUCLEOTIDE SEQUENCE [LARGE SCALE GENOMIC DNA]</scope>
    <source>
        <strain evidence="14 15">CCMP1851</strain>
    </source>
</reference>
<evidence type="ECO:0000256" key="8">
    <source>
        <dbReference type="ARBA" id="ARBA00023065"/>
    </source>
</evidence>
<gene>
    <name evidence="14" type="ORF">SO694_00040112</name>
</gene>
<feature type="domain" description="RCK N-terminal" evidence="13">
    <location>
        <begin position="577"/>
        <end position="694"/>
    </location>
</feature>
<dbReference type="InterPro" id="IPR036291">
    <property type="entry name" value="NAD(P)-bd_dom_sf"/>
</dbReference>
<keyword evidence="5 11" id="KW-0812">Transmembrane</keyword>
<comment type="subcellular location">
    <subcellularLocation>
        <location evidence="1">Membrane</location>
        <topology evidence="1">Multi-pass membrane protein</topology>
    </subcellularLocation>
</comment>
<feature type="transmembrane region" description="Helical" evidence="11">
    <location>
        <begin position="493"/>
        <end position="520"/>
    </location>
</feature>
<feature type="transmembrane region" description="Helical" evidence="11">
    <location>
        <begin position="353"/>
        <end position="382"/>
    </location>
</feature>
<proteinExistence type="predicted"/>
<feature type="transmembrane region" description="Helical" evidence="11">
    <location>
        <begin position="184"/>
        <end position="201"/>
    </location>
</feature>
<feature type="transmembrane region" description="Helical" evidence="11">
    <location>
        <begin position="309"/>
        <end position="332"/>
    </location>
</feature>
<dbReference type="InterPro" id="IPR006153">
    <property type="entry name" value="Cation/H_exchanger_TM"/>
</dbReference>
<dbReference type="Pfam" id="PF00999">
    <property type="entry name" value="Na_H_Exchanger"/>
    <property type="match status" value="1"/>
</dbReference>
<evidence type="ECO:0000256" key="9">
    <source>
        <dbReference type="ARBA" id="ARBA00023136"/>
    </source>
</evidence>
<feature type="compositionally biased region" description="Basic and acidic residues" evidence="10">
    <location>
        <begin position="748"/>
        <end position="758"/>
    </location>
</feature>
<feature type="transmembrane region" description="Helical" evidence="11">
    <location>
        <begin position="279"/>
        <end position="303"/>
    </location>
</feature>